<dbReference type="SMART" id="SM00977">
    <property type="entry name" value="TilS_C"/>
    <property type="match status" value="1"/>
</dbReference>
<keyword evidence="3 8" id="KW-0436">Ligase</keyword>
<feature type="binding site" evidence="8">
    <location>
        <begin position="30"/>
        <end position="35"/>
    </location>
    <ligand>
        <name>ATP</name>
        <dbReference type="ChEBI" id="CHEBI:30616"/>
    </ligand>
</feature>
<dbReference type="PANTHER" id="PTHR43033">
    <property type="entry name" value="TRNA(ILE)-LYSIDINE SYNTHASE-RELATED"/>
    <property type="match status" value="1"/>
</dbReference>
<dbReference type="InterPro" id="IPR015262">
    <property type="entry name" value="tRNA_Ile_lys_synt_subst-bd"/>
</dbReference>
<comment type="catalytic activity">
    <reaction evidence="7 8">
        <text>cytidine(34) in tRNA(Ile2) + L-lysine + ATP = lysidine(34) in tRNA(Ile2) + AMP + diphosphate + H(+)</text>
        <dbReference type="Rhea" id="RHEA:43744"/>
        <dbReference type="Rhea" id="RHEA-COMP:10625"/>
        <dbReference type="Rhea" id="RHEA-COMP:10670"/>
        <dbReference type="ChEBI" id="CHEBI:15378"/>
        <dbReference type="ChEBI" id="CHEBI:30616"/>
        <dbReference type="ChEBI" id="CHEBI:32551"/>
        <dbReference type="ChEBI" id="CHEBI:33019"/>
        <dbReference type="ChEBI" id="CHEBI:82748"/>
        <dbReference type="ChEBI" id="CHEBI:83665"/>
        <dbReference type="ChEBI" id="CHEBI:456215"/>
        <dbReference type="EC" id="6.3.4.19"/>
    </reaction>
</comment>
<evidence type="ECO:0000256" key="7">
    <source>
        <dbReference type="ARBA" id="ARBA00048539"/>
    </source>
</evidence>
<organism evidence="10 11">
    <name type="scientific">Natronospira proteinivora</name>
    <dbReference type="NCBI Taxonomy" id="1807133"/>
    <lineage>
        <taxon>Bacteria</taxon>
        <taxon>Pseudomonadati</taxon>
        <taxon>Pseudomonadota</taxon>
        <taxon>Gammaproteobacteria</taxon>
        <taxon>Natronospirales</taxon>
        <taxon>Natronospiraceae</taxon>
        <taxon>Natronospira</taxon>
    </lineage>
</organism>
<dbReference type="InterPro" id="IPR012796">
    <property type="entry name" value="Lysidine-tRNA-synth_C"/>
</dbReference>
<keyword evidence="4 8" id="KW-0819">tRNA processing</keyword>
<evidence type="ECO:0000256" key="2">
    <source>
        <dbReference type="ARBA" id="ARBA00022490"/>
    </source>
</evidence>
<keyword evidence="6 8" id="KW-0067">ATP-binding</keyword>
<dbReference type="NCBIfam" id="TIGR02432">
    <property type="entry name" value="lysidine_TilS_N"/>
    <property type="match status" value="1"/>
</dbReference>
<dbReference type="EMBL" id="JALJYF010000001">
    <property type="protein sequence ID" value="MCP1726635.1"/>
    <property type="molecule type" value="Genomic_DNA"/>
</dbReference>
<dbReference type="Gene3D" id="3.40.50.620">
    <property type="entry name" value="HUPs"/>
    <property type="match status" value="1"/>
</dbReference>
<evidence type="ECO:0000256" key="6">
    <source>
        <dbReference type="ARBA" id="ARBA00022840"/>
    </source>
</evidence>
<dbReference type="NCBIfam" id="TIGR02433">
    <property type="entry name" value="lysidine_TilS_C"/>
    <property type="match status" value="1"/>
</dbReference>
<sequence length="445" mass="49491">MWCESDQIIARVLAFLQEKSPFRRAFLALSGGRDSTVLLHLLATYGDEFPLTALHVDHALHPRSADWVEHCRVLCDHLGVAFESRRVQVNHGAGESLEAAARSARYAVLADFLGPDDVLMTAHHADDQLETLLYRLVRGTGGRGLAGIRAERSLGPGRLLRPMLAVEGEALAHYAERHHLSWLEDPSNEQARFDRNYLRHQILPRLKKRWPAAAALAAGTARHLAEEAELLESLAGEDRRTAASGGGLSVAALHGMRAARRHNLLRYWIRDQAGEFPSSAGLARLDREVLQARVDAQPELLLAGLRLRRHGGRIYCVPEAPASRSVPAQKDDREWKDLSAPLALPGNGELLLESTASGGLDVSKFRGPPTVCYRQGGEQYHDGRHHRRLKEWMRLAEIPPEQRDWLPILRDGERIVAAGENLLDPSYAAENGLFGYRIVWRKAPA</sequence>
<dbReference type="Pfam" id="PF01171">
    <property type="entry name" value="ATP_bind_3"/>
    <property type="match status" value="1"/>
</dbReference>
<evidence type="ECO:0000256" key="4">
    <source>
        <dbReference type="ARBA" id="ARBA00022694"/>
    </source>
</evidence>
<dbReference type="CDD" id="cd01992">
    <property type="entry name" value="TilS_N"/>
    <property type="match status" value="1"/>
</dbReference>
<dbReference type="PANTHER" id="PTHR43033:SF1">
    <property type="entry name" value="TRNA(ILE)-LYSIDINE SYNTHASE-RELATED"/>
    <property type="match status" value="1"/>
</dbReference>
<dbReference type="Gene3D" id="1.20.59.20">
    <property type="match status" value="1"/>
</dbReference>
<proteinExistence type="inferred from homology"/>
<dbReference type="GO" id="GO:0032267">
    <property type="term" value="F:tRNA(Ile)-lysidine synthase activity"/>
    <property type="evidence" value="ECO:0007669"/>
    <property type="project" value="UniProtKB-EC"/>
</dbReference>
<gene>
    <name evidence="8" type="primary">tilS</name>
    <name evidence="10" type="ORF">J2T60_000600</name>
</gene>
<keyword evidence="11" id="KW-1185">Reference proteome</keyword>
<comment type="function">
    <text evidence="8">Ligates lysine onto the cytidine present at position 34 of the AUA codon-specific tRNA(Ile) that contains the anticodon CAU, in an ATP-dependent manner. Cytidine is converted to lysidine, thus changing the amino acid specificity of the tRNA from methionine to isoleucine.</text>
</comment>
<dbReference type="InterPro" id="IPR014729">
    <property type="entry name" value="Rossmann-like_a/b/a_fold"/>
</dbReference>
<dbReference type="HAMAP" id="MF_01161">
    <property type="entry name" value="tRNA_Ile_lys_synt"/>
    <property type="match status" value="1"/>
</dbReference>
<dbReference type="InterPro" id="IPR011063">
    <property type="entry name" value="TilS/TtcA_N"/>
</dbReference>
<evidence type="ECO:0000256" key="5">
    <source>
        <dbReference type="ARBA" id="ARBA00022741"/>
    </source>
</evidence>
<comment type="caution">
    <text evidence="10">The sequence shown here is derived from an EMBL/GenBank/DDBJ whole genome shotgun (WGS) entry which is preliminary data.</text>
</comment>
<dbReference type="Pfam" id="PF11734">
    <property type="entry name" value="TilS_C"/>
    <property type="match status" value="1"/>
</dbReference>
<evidence type="ECO:0000313" key="11">
    <source>
        <dbReference type="Proteomes" id="UP001523550"/>
    </source>
</evidence>
<comment type="subcellular location">
    <subcellularLocation>
        <location evidence="1 8">Cytoplasm</location>
    </subcellularLocation>
</comment>
<dbReference type="SUPFAM" id="SSF56037">
    <property type="entry name" value="PheT/TilS domain"/>
    <property type="match status" value="1"/>
</dbReference>
<dbReference type="SUPFAM" id="SSF82829">
    <property type="entry name" value="MesJ substrate recognition domain-like"/>
    <property type="match status" value="1"/>
</dbReference>
<dbReference type="SUPFAM" id="SSF52402">
    <property type="entry name" value="Adenine nucleotide alpha hydrolases-like"/>
    <property type="match status" value="1"/>
</dbReference>
<reference evidence="10 11" key="1">
    <citation type="submission" date="2022-03" db="EMBL/GenBank/DDBJ databases">
        <title>Genomic Encyclopedia of Type Strains, Phase III (KMG-III): the genomes of soil and plant-associated and newly described type strains.</title>
        <authorList>
            <person name="Whitman W."/>
        </authorList>
    </citation>
    <scope>NUCLEOTIDE SEQUENCE [LARGE SCALE GENOMIC DNA]</scope>
    <source>
        <strain evidence="10 11">BSker1</strain>
    </source>
</reference>
<protein>
    <recommendedName>
        <fullName evidence="8">tRNA(Ile)-lysidine synthase</fullName>
        <ecNumber evidence="8">6.3.4.19</ecNumber>
    </recommendedName>
    <alternativeName>
        <fullName evidence="8">tRNA(Ile)-2-lysyl-cytidine synthase</fullName>
    </alternativeName>
    <alternativeName>
        <fullName evidence="8">tRNA(Ile)-lysidine synthetase</fullName>
    </alternativeName>
</protein>
<evidence type="ECO:0000256" key="8">
    <source>
        <dbReference type="HAMAP-Rule" id="MF_01161"/>
    </source>
</evidence>
<name>A0ABT1G5R1_9GAMM</name>
<comment type="similarity">
    <text evidence="8">Belongs to the tRNA(Ile)-lysidine synthase family.</text>
</comment>
<feature type="domain" description="Lysidine-tRNA(Ile) synthetase C-terminal" evidence="9">
    <location>
        <begin position="369"/>
        <end position="440"/>
    </location>
</feature>
<evidence type="ECO:0000256" key="1">
    <source>
        <dbReference type="ARBA" id="ARBA00004496"/>
    </source>
</evidence>
<keyword evidence="5 8" id="KW-0547">Nucleotide-binding</keyword>
<evidence type="ECO:0000259" key="9">
    <source>
        <dbReference type="SMART" id="SM00977"/>
    </source>
</evidence>
<dbReference type="EC" id="6.3.4.19" evidence="8"/>
<evidence type="ECO:0000313" key="10">
    <source>
        <dbReference type="EMBL" id="MCP1726635.1"/>
    </source>
</evidence>
<accession>A0ABT1G5R1</accession>
<comment type="domain">
    <text evidence="8">The N-terminal region contains the highly conserved SGGXDS motif, predicted to be a P-loop motif involved in ATP binding.</text>
</comment>
<dbReference type="InterPro" id="IPR012094">
    <property type="entry name" value="tRNA_Ile_lys_synt"/>
</dbReference>
<dbReference type="InterPro" id="IPR012795">
    <property type="entry name" value="tRNA_Ile_lys_synt_N"/>
</dbReference>
<dbReference type="Pfam" id="PF09179">
    <property type="entry name" value="TilS"/>
    <property type="match status" value="1"/>
</dbReference>
<dbReference type="RefSeq" id="WP_253445242.1">
    <property type="nucleotide sequence ID" value="NZ_JALJYF010000001.1"/>
</dbReference>
<evidence type="ECO:0000256" key="3">
    <source>
        <dbReference type="ARBA" id="ARBA00022598"/>
    </source>
</evidence>
<dbReference type="Proteomes" id="UP001523550">
    <property type="component" value="Unassembled WGS sequence"/>
</dbReference>
<keyword evidence="2 8" id="KW-0963">Cytoplasm</keyword>